<comment type="subcellular location">
    <subcellularLocation>
        <location evidence="2">Cell membrane</location>
    </subcellularLocation>
    <subcellularLocation>
        <location evidence="3">Membrane</location>
        <topology evidence="3">Single-pass type I membrane protein</topology>
    </subcellularLocation>
    <subcellularLocation>
        <location evidence="1">Secreted</location>
        <location evidence="1">Cell wall</location>
    </subcellularLocation>
</comment>
<reference evidence="26 27" key="1">
    <citation type="journal article" date="2018" name="Nat. Genet.">
        <title>The Rosa genome provides new insights in the design of modern roses.</title>
        <authorList>
            <person name="Bendahmane M."/>
        </authorList>
    </citation>
    <scope>NUCLEOTIDE SEQUENCE [LARGE SCALE GENOMIC DNA]</scope>
    <source>
        <strain evidence="27">cv. Old Blush</strain>
    </source>
</reference>
<evidence type="ECO:0000313" key="26">
    <source>
        <dbReference type="EMBL" id="PRQ21424.1"/>
    </source>
</evidence>
<evidence type="ECO:0000256" key="6">
    <source>
        <dbReference type="ARBA" id="ARBA00022527"/>
    </source>
</evidence>
<dbReference type="SUPFAM" id="SSF56112">
    <property type="entry name" value="Protein kinase-like (PK-like)"/>
    <property type="match status" value="2"/>
</dbReference>
<evidence type="ECO:0000256" key="10">
    <source>
        <dbReference type="ARBA" id="ARBA00022692"/>
    </source>
</evidence>
<organism evidence="26 27">
    <name type="scientific">Rosa chinensis</name>
    <name type="common">China rose</name>
    <dbReference type="NCBI Taxonomy" id="74649"/>
    <lineage>
        <taxon>Eukaryota</taxon>
        <taxon>Viridiplantae</taxon>
        <taxon>Streptophyta</taxon>
        <taxon>Embryophyta</taxon>
        <taxon>Tracheophyta</taxon>
        <taxon>Spermatophyta</taxon>
        <taxon>Magnoliopsida</taxon>
        <taxon>eudicotyledons</taxon>
        <taxon>Gunneridae</taxon>
        <taxon>Pentapetalae</taxon>
        <taxon>rosids</taxon>
        <taxon>fabids</taxon>
        <taxon>Rosales</taxon>
        <taxon>Rosaceae</taxon>
        <taxon>Rosoideae</taxon>
        <taxon>Rosoideae incertae sedis</taxon>
        <taxon>Rosa</taxon>
    </lineage>
</organism>
<evidence type="ECO:0000256" key="9">
    <source>
        <dbReference type="ARBA" id="ARBA00022679"/>
    </source>
</evidence>
<dbReference type="InterPro" id="IPR013210">
    <property type="entry name" value="LRR_N_plant-typ"/>
</dbReference>
<feature type="transmembrane region" description="Helical" evidence="24">
    <location>
        <begin position="1022"/>
        <end position="1043"/>
    </location>
</feature>
<evidence type="ECO:0000256" key="11">
    <source>
        <dbReference type="ARBA" id="ARBA00022729"/>
    </source>
</evidence>
<dbReference type="Pfam" id="PF08263">
    <property type="entry name" value="LRRNT_2"/>
    <property type="match status" value="2"/>
</dbReference>
<evidence type="ECO:0000256" key="24">
    <source>
        <dbReference type="SAM" id="Phobius"/>
    </source>
</evidence>
<dbReference type="InterPro" id="IPR032675">
    <property type="entry name" value="LRR_dom_sf"/>
</dbReference>
<evidence type="ECO:0000256" key="19">
    <source>
        <dbReference type="ARBA" id="ARBA00023180"/>
    </source>
</evidence>
<evidence type="ECO:0000256" key="22">
    <source>
        <dbReference type="ARBA" id="ARBA00048679"/>
    </source>
</evidence>
<dbReference type="Proteomes" id="UP000238479">
    <property type="component" value="Chromosome 7"/>
</dbReference>
<dbReference type="PANTHER" id="PTHR48053">
    <property type="entry name" value="LEUCINE RICH REPEAT FAMILY PROTEIN, EXPRESSED"/>
    <property type="match status" value="1"/>
</dbReference>
<keyword evidence="12" id="KW-0677">Repeat</keyword>
<evidence type="ECO:0000256" key="18">
    <source>
        <dbReference type="ARBA" id="ARBA00023170"/>
    </source>
</evidence>
<evidence type="ECO:0000256" key="8">
    <source>
        <dbReference type="ARBA" id="ARBA00022614"/>
    </source>
</evidence>
<dbReference type="GO" id="GO:0005524">
    <property type="term" value="F:ATP binding"/>
    <property type="evidence" value="ECO:0007669"/>
    <property type="project" value="UniProtKB-UniRule"/>
</dbReference>
<proteinExistence type="inferred from homology"/>
<evidence type="ECO:0000256" key="7">
    <source>
        <dbReference type="ARBA" id="ARBA00022553"/>
    </source>
</evidence>
<accession>A0A2P6PHL1</accession>
<dbReference type="GO" id="GO:0051707">
    <property type="term" value="P:response to other organism"/>
    <property type="evidence" value="ECO:0007669"/>
    <property type="project" value="UniProtKB-ARBA"/>
</dbReference>
<dbReference type="EC" id="2.7.11.1" evidence="4"/>
<dbReference type="InterPro" id="IPR017441">
    <property type="entry name" value="Protein_kinase_ATP_BS"/>
</dbReference>
<feature type="domain" description="Protein kinase" evidence="25">
    <location>
        <begin position="743"/>
        <end position="1012"/>
    </location>
</feature>
<evidence type="ECO:0000256" key="15">
    <source>
        <dbReference type="ARBA" id="ARBA00022840"/>
    </source>
</evidence>
<evidence type="ECO:0000256" key="23">
    <source>
        <dbReference type="PROSITE-ProRule" id="PRU10141"/>
    </source>
</evidence>
<dbReference type="Pfam" id="PF23598">
    <property type="entry name" value="LRR_14"/>
    <property type="match status" value="2"/>
</dbReference>
<evidence type="ECO:0000256" key="16">
    <source>
        <dbReference type="ARBA" id="ARBA00022989"/>
    </source>
</evidence>
<name>A0A2P6PHL1_ROSCH</name>
<keyword evidence="13 23" id="KW-0547">Nucleotide-binding</keyword>
<dbReference type="SMART" id="SM00369">
    <property type="entry name" value="LRR_TYP"/>
    <property type="match status" value="18"/>
</dbReference>
<evidence type="ECO:0000256" key="14">
    <source>
        <dbReference type="ARBA" id="ARBA00022777"/>
    </source>
</evidence>
<evidence type="ECO:0000256" key="20">
    <source>
        <dbReference type="ARBA" id="ARBA00038043"/>
    </source>
</evidence>
<dbReference type="OMA" id="EDWYGVT"/>
<dbReference type="InterPro" id="IPR011009">
    <property type="entry name" value="Kinase-like_dom_sf"/>
</dbReference>
<dbReference type="PANTHER" id="PTHR48053:SF163">
    <property type="entry name" value="MDIS1-INTERACTING RECEPTOR LIKE KINASE 2-LIKE"/>
    <property type="match status" value="1"/>
</dbReference>
<feature type="domain" description="Protein kinase" evidence="25">
    <location>
        <begin position="1512"/>
        <end position="1742"/>
    </location>
</feature>
<keyword evidence="19" id="KW-0325">Glycoprotein</keyword>
<protein>
    <recommendedName>
        <fullName evidence="4">non-specific serine/threonine protein kinase</fullName>
        <ecNumber evidence="4">2.7.11.1</ecNumber>
    </recommendedName>
</protein>
<comment type="catalytic activity">
    <reaction evidence="21">
        <text>L-threonyl-[protein] + ATP = O-phospho-L-threonyl-[protein] + ADP + H(+)</text>
        <dbReference type="Rhea" id="RHEA:46608"/>
        <dbReference type="Rhea" id="RHEA-COMP:11060"/>
        <dbReference type="Rhea" id="RHEA-COMP:11605"/>
        <dbReference type="ChEBI" id="CHEBI:15378"/>
        <dbReference type="ChEBI" id="CHEBI:30013"/>
        <dbReference type="ChEBI" id="CHEBI:30616"/>
        <dbReference type="ChEBI" id="CHEBI:61977"/>
        <dbReference type="ChEBI" id="CHEBI:456216"/>
        <dbReference type="EC" id="2.7.11.1"/>
    </reaction>
</comment>
<dbReference type="Gramene" id="PRQ21424">
    <property type="protein sequence ID" value="PRQ21424"/>
    <property type="gene ID" value="RchiOBHm_Chr7g0239091"/>
</dbReference>
<dbReference type="FunFam" id="3.80.10.10:FF:000453">
    <property type="entry name" value="Leucine-rich receptor-like protein kinase family protein"/>
    <property type="match status" value="1"/>
</dbReference>
<dbReference type="GO" id="GO:0006952">
    <property type="term" value="P:defense response"/>
    <property type="evidence" value="ECO:0007669"/>
    <property type="project" value="UniProtKB-ARBA"/>
</dbReference>
<keyword evidence="5" id="KW-0964">Secreted</keyword>
<dbReference type="SUPFAM" id="SSF52058">
    <property type="entry name" value="L domain-like"/>
    <property type="match status" value="3"/>
</dbReference>
<evidence type="ECO:0000256" key="21">
    <source>
        <dbReference type="ARBA" id="ARBA00047899"/>
    </source>
</evidence>
<dbReference type="PROSITE" id="PS50011">
    <property type="entry name" value="PROTEIN_KINASE_DOM"/>
    <property type="match status" value="2"/>
</dbReference>
<dbReference type="EMBL" id="PDCK01000045">
    <property type="protein sequence ID" value="PRQ21424.1"/>
    <property type="molecule type" value="Genomic_DNA"/>
</dbReference>
<feature type="binding site" evidence="23">
    <location>
        <position position="772"/>
    </location>
    <ligand>
        <name>ATP</name>
        <dbReference type="ChEBI" id="CHEBI:30616"/>
    </ligand>
</feature>
<keyword evidence="16 24" id="KW-1133">Transmembrane helix</keyword>
<dbReference type="PROSITE" id="PS00107">
    <property type="entry name" value="PROTEIN_KINASE_ATP"/>
    <property type="match status" value="1"/>
</dbReference>
<dbReference type="Pfam" id="PF00069">
    <property type="entry name" value="Pkinase"/>
    <property type="match status" value="2"/>
</dbReference>
<evidence type="ECO:0000256" key="4">
    <source>
        <dbReference type="ARBA" id="ARBA00012513"/>
    </source>
</evidence>
<evidence type="ECO:0000256" key="13">
    <source>
        <dbReference type="ARBA" id="ARBA00022741"/>
    </source>
</evidence>
<evidence type="ECO:0000256" key="2">
    <source>
        <dbReference type="ARBA" id="ARBA00004236"/>
    </source>
</evidence>
<evidence type="ECO:0000256" key="1">
    <source>
        <dbReference type="ARBA" id="ARBA00004191"/>
    </source>
</evidence>
<dbReference type="GO" id="GO:0005886">
    <property type="term" value="C:plasma membrane"/>
    <property type="evidence" value="ECO:0007669"/>
    <property type="project" value="UniProtKB-SubCell"/>
</dbReference>
<dbReference type="SMART" id="SM00365">
    <property type="entry name" value="LRR_SD22"/>
    <property type="match status" value="10"/>
</dbReference>
<evidence type="ECO:0000256" key="5">
    <source>
        <dbReference type="ARBA" id="ARBA00022512"/>
    </source>
</evidence>
<keyword evidence="10 24" id="KW-0812">Transmembrane</keyword>
<dbReference type="GO" id="GO:0009791">
    <property type="term" value="P:post-embryonic development"/>
    <property type="evidence" value="ECO:0007669"/>
    <property type="project" value="UniProtKB-ARBA"/>
</dbReference>
<gene>
    <name evidence="26" type="ORF">RchiOBHm_Chr7g0239091</name>
</gene>
<keyword evidence="14" id="KW-0418">Kinase</keyword>
<dbReference type="PROSITE" id="PS51450">
    <property type="entry name" value="LRR"/>
    <property type="match status" value="1"/>
</dbReference>
<dbReference type="InterPro" id="IPR001611">
    <property type="entry name" value="Leu-rich_rpt"/>
</dbReference>
<comment type="catalytic activity">
    <reaction evidence="22">
        <text>L-seryl-[protein] + ATP = O-phospho-L-seryl-[protein] + ADP + H(+)</text>
        <dbReference type="Rhea" id="RHEA:17989"/>
        <dbReference type="Rhea" id="RHEA-COMP:9863"/>
        <dbReference type="Rhea" id="RHEA-COMP:11604"/>
        <dbReference type="ChEBI" id="CHEBI:15378"/>
        <dbReference type="ChEBI" id="CHEBI:29999"/>
        <dbReference type="ChEBI" id="CHEBI:30616"/>
        <dbReference type="ChEBI" id="CHEBI:83421"/>
        <dbReference type="ChEBI" id="CHEBI:456216"/>
        <dbReference type="EC" id="2.7.11.1"/>
    </reaction>
</comment>
<dbReference type="FunFam" id="3.80.10.10:FF:000400">
    <property type="entry name" value="Nuclear pore complex protein NUP107"/>
    <property type="match status" value="2"/>
</dbReference>
<dbReference type="InterPro" id="IPR008266">
    <property type="entry name" value="Tyr_kinase_AS"/>
</dbReference>
<dbReference type="Gene3D" id="3.30.200.20">
    <property type="entry name" value="Phosphorylase Kinase, domain 1"/>
    <property type="match status" value="1"/>
</dbReference>
<comment type="caution">
    <text evidence="26">The sequence shown here is derived from an EMBL/GenBank/DDBJ whole genome shotgun (WGS) entry which is preliminary data.</text>
</comment>
<dbReference type="InterPro" id="IPR003591">
    <property type="entry name" value="Leu-rich_rpt_typical-subtyp"/>
</dbReference>
<keyword evidence="8" id="KW-0433">Leucine-rich repeat</keyword>
<dbReference type="InterPro" id="IPR000719">
    <property type="entry name" value="Prot_kinase_dom"/>
</dbReference>
<dbReference type="PROSITE" id="PS00109">
    <property type="entry name" value="PROTEIN_KINASE_TYR"/>
    <property type="match status" value="2"/>
</dbReference>
<dbReference type="FunFam" id="1.10.510.10:FF:000479">
    <property type="entry name" value="Leucine-rich repeat receptor-like protein kinase"/>
    <property type="match status" value="1"/>
</dbReference>
<dbReference type="FunFam" id="3.30.200.20:FF:000309">
    <property type="entry name" value="Leucine-rich repeat receptor protein kinase MSP1"/>
    <property type="match status" value="1"/>
</dbReference>
<keyword evidence="11" id="KW-0732">Signal</keyword>
<feature type="transmembrane region" description="Helical" evidence="24">
    <location>
        <begin position="673"/>
        <end position="698"/>
    </location>
</feature>
<keyword evidence="9 26" id="KW-0808">Transferase</keyword>
<evidence type="ECO:0000256" key="17">
    <source>
        <dbReference type="ARBA" id="ARBA00023136"/>
    </source>
</evidence>
<dbReference type="FunFam" id="3.80.10.10:FF:000177">
    <property type="entry name" value="Leucine-rich repeat receptor-like serine/threonine-protein kinase At1g17230"/>
    <property type="match status" value="1"/>
</dbReference>
<dbReference type="STRING" id="74649.A0A2P6PHL1"/>
<dbReference type="FunFam" id="3.80.10.10:FF:000233">
    <property type="entry name" value="Leucine-rich repeat receptor-like protein kinase TDR"/>
    <property type="match status" value="1"/>
</dbReference>
<keyword evidence="27" id="KW-1185">Reference proteome</keyword>
<sequence length="1742" mass="193692">MLLILVRCYTITSTMGASIFQKLGFLSFLIMSVVFVSSSKYVASATVSTDEVDALLQWKTSLQDPQSLLTSWSAQHLTNATSPTSWSAQHFPYDTSPCTWFAISCNNAKSVTTINLTKSGLQGTLHQFSFSSFPNLQHFDLSMNSIFSTIPPEINQLSKLVYLDLSDNMLNGSIPASFGNLSSLAYLNLGRNFLTSSVPLEMGNFPELVELYLNTNKLTGQIPQTFGNLRKLKVLYMFENIFVGSIPLEIGKLASLSNLSLHTNNFSGSIPDSICDLRHLTALKLHRNNLSGPIPENIGSLKSLLVLNVCENQLSGPIPMSIGNLSRLKVLYIRDNKLSGSIPQVIGDLMNLTVLRVARNNLTGHLPQNLCKCGVLASFTANGNRLIGRMPESLRNCTTLYRVRLDGNQFTGNISEDFGEYPNLNYINLSDNNFYGEISEKWGKSLQLTDLEIAGNNITGSIPPEIGNLTQLHVLNLSSNHLVGKIPLGLGKLTFLERLILNDNQLSGTIPQELGSLTDLEFLDLSKNNLSQSIPSSLGNLVKLHHLNLSNNELSHGTPTKLGQLKQLSVLDLSHNFLSQEIPKEFCNLESLLTLNLSHNNLSGIVPQAFADLRGLEFVDISYNRLWGPIPENKAFQEAPIEALQGNPSLCGNATGLQPCTKTPGKKKHSSNIGYKVVCLVIPPVVGVLILVFCGIYITYRRKKNCQKTDEEDLHPKEFELRSMSIFEGKLLYEEIAKATEDFDDAYCIGKGGTGSVYKAKLPSDDLVAVKKLHTTQCDGERCFEKEFLNEVMALTEIRHRNIVKFYGSCSHPRHSLLVYEYLERGSLFSILCNEEAAKELDWSKRVNIIKGVAHGLSYMHSDVSPPIVHRDITSKNILLDAEYEACISDFGSAKLLQLGATNWTAVAGTFGYLAPELAYTLKVTEKCDVYSFGVLAIEVMNGKYPSGLIRSLLSQAAIREGKLPEDVWDDRLEPPMGKILEELLTVLMVAVACLHPNPQFRPTMYDVSQFITMQIDLSDRVGLIQGSICGCSVACLTLYVHLISSPKFASASAETNALLKWKASFQNQTQPHILTSWTYLPIATNSSRDQKANAIPCFWTGISCNAAGSISRINLTDSGIQGTLHEFSFSPLPNLEHIDLSINKLFGVIPPQISSLSKLMYLDLSNNQLSGRIPQEIGFLINLHTLKLNKNQLNGSIPQEIGQLKSLLVLSLIENRLTGPLPLSIGNLSKLEVLYIRDNQVSSSIPHVIGNLKNLVVLRVSRNNLTGHCLQKSKSLPSLKNCTTLYRVHLDRNQLTGNISEDFGEYPNLDYINLSDNKFYGELSPKWGRSLKLTNLEIAGNNITGTIPPEIGNLTHLQLLNLSSNHLVGNIPVELGRLTSLGKLILKDNQLSGGLPQELGSLTELEYLDLSTNKLSQSIPSSLGNFLKLHHINASNKKLSQRIPFQFRSLTQLSVLDLSHNGLDREIPTELSNLKSLVRQQYYWYHFMLLRKKTCQQTRQKHMYLQQFELRSVSLFDGRLLFEEIVTSRWNIQEDLVLDFSGFSCEKSEVVAVKKLHSACDGEGRFQKEFLSEVRAWTEIRPRNIVTLYGFRSHTRNSVLVYEYLEMGSLFSVLCNEEEAKKLDWSNRVTIIKGVALSYMQNDVSPPIVHRDISSKNILLDADYEVHISDFGTAKLLEHDSSNRTAVAGTVGYIALGNVCNSTDFLLLRPTSYVVRLSSQLHFKIRIPVTNALMKYSPNSS</sequence>
<dbReference type="GO" id="GO:0004674">
    <property type="term" value="F:protein serine/threonine kinase activity"/>
    <property type="evidence" value="ECO:0007669"/>
    <property type="project" value="UniProtKB-KW"/>
</dbReference>
<dbReference type="PRINTS" id="PR00019">
    <property type="entry name" value="LEURICHRPT"/>
</dbReference>
<dbReference type="SUPFAM" id="SSF52047">
    <property type="entry name" value="RNI-like"/>
    <property type="match status" value="1"/>
</dbReference>
<evidence type="ECO:0000256" key="12">
    <source>
        <dbReference type="ARBA" id="ARBA00022737"/>
    </source>
</evidence>
<dbReference type="Pfam" id="PF00560">
    <property type="entry name" value="LRR_1"/>
    <property type="match status" value="10"/>
</dbReference>
<keyword evidence="17 24" id="KW-0472">Membrane</keyword>
<keyword evidence="18" id="KW-0675">Receptor</keyword>
<evidence type="ECO:0000313" key="27">
    <source>
        <dbReference type="Proteomes" id="UP000238479"/>
    </source>
</evidence>
<keyword evidence="6" id="KW-0723">Serine/threonine-protein kinase</keyword>
<dbReference type="InterPro" id="IPR055414">
    <property type="entry name" value="LRR_R13L4/SHOC2-like"/>
</dbReference>
<keyword evidence="7" id="KW-0597">Phosphoprotein</keyword>
<keyword evidence="15 23" id="KW-0067">ATP-binding</keyword>
<evidence type="ECO:0000259" key="25">
    <source>
        <dbReference type="PROSITE" id="PS50011"/>
    </source>
</evidence>
<dbReference type="Gene3D" id="3.80.10.10">
    <property type="entry name" value="Ribonuclease Inhibitor"/>
    <property type="match status" value="6"/>
</dbReference>
<dbReference type="Gene3D" id="1.10.510.10">
    <property type="entry name" value="Transferase(Phosphotransferase) domain 1"/>
    <property type="match status" value="2"/>
</dbReference>
<comment type="similarity">
    <text evidence="20">Belongs to the polygalacturonase-inhibiting protein family.</text>
</comment>
<dbReference type="InterPro" id="IPR051716">
    <property type="entry name" value="Plant_RL_S/T_kinase"/>
</dbReference>
<evidence type="ECO:0000256" key="3">
    <source>
        <dbReference type="ARBA" id="ARBA00004479"/>
    </source>
</evidence>
<keyword evidence="5" id="KW-0134">Cell wall</keyword>
<dbReference type="Pfam" id="PF13855">
    <property type="entry name" value="LRR_8"/>
    <property type="match status" value="1"/>
</dbReference>